<dbReference type="EMBL" id="JACASE010000008">
    <property type="protein sequence ID" value="KAF6441021.1"/>
    <property type="molecule type" value="Genomic_DNA"/>
</dbReference>
<feature type="region of interest" description="Disordered" evidence="1">
    <location>
        <begin position="32"/>
        <end position="60"/>
    </location>
</feature>
<dbReference type="Proteomes" id="UP000593571">
    <property type="component" value="Unassembled WGS sequence"/>
</dbReference>
<proteinExistence type="predicted"/>
<feature type="compositionally biased region" description="Low complexity" evidence="1">
    <location>
        <begin position="80"/>
        <end position="89"/>
    </location>
</feature>
<feature type="region of interest" description="Disordered" evidence="1">
    <location>
        <begin position="75"/>
        <end position="101"/>
    </location>
</feature>
<keyword evidence="3" id="KW-1185">Reference proteome</keyword>
<evidence type="ECO:0000256" key="1">
    <source>
        <dbReference type="SAM" id="MobiDB-lite"/>
    </source>
</evidence>
<evidence type="ECO:0000313" key="3">
    <source>
        <dbReference type="Proteomes" id="UP000593571"/>
    </source>
</evidence>
<name>A0A7J8F0E9_ROUAE</name>
<evidence type="ECO:0000313" key="2">
    <source>
        <dbReference type="EMBL" id="KAF6441021.1"/>
    </source>
</evidence>
<gene>
    <name evidence="2" type="ORF">HJG63_012250</name>
</gene>
<organism evidence="2 3">
    <name type="scientific">Rousettus aegyptiacus</name>
    <name type="common">Egyptian fruit bat</name>
    <name type="synonym">Pteropus aegyptiacus</name>
    <dbReference type="NCBI Taxonomy" id="9407"/>
    <lineage>
        <taxon>Eukaryota</taxon>
        <taxon>Metazoa</taxon>
        <taxon>Chordata</taxon>
        <taxon>Craniata</taxon>
        <taxon>Vertebrata</taxon>
        <taxon>Euteleostomi</taxon>
        <taxon>Mammalia</taxon>
        <taxon>Eutheria</taxon>
        <taxon>Laurasiatheria</taxon>
        <taxon>Chiroptera</taxon>
        <taxon>Yinpterochiroptera</taxon>
        <taxon>Pteropodoidea</taxon>
        <taxon>Pteropodidae</taxon>
        <taxon>Rousettinae</taxon>
        <taxon>Rousettus</taxon>
    </lineage>
</organism>
<accession>A0A7J8F0E9</accession>
<protein>
    <submittedName>
        <fullName evidence="2">Uncharacterized protein</fullName>
    </submittedName>
</protein>
<reference evidence="2 3" key="1">
    <citation type="journal article" date="2020" name="Nature">
        <title>Six reference-quality genomes reveal evolution of bat adaptations.</title>
        <authorList>
            <person name="Jebb D."/>
            <person name="Huang Z."/>
            <person name="Pippel M."/>
            <person name="Hughes G.M."/>
            <person name="Lavrichenko K."/>
            <person name="Devanna P."/>
            <person name="Winkler S."/>
            <person name="Jermiin L.S."/>
            <person name="Skirmuntt E.C."/>
            <person name="Katzourakis A."/>
            <person name="Burkitt-Gray L."/>
            <person name="Ray D.A."/>
            <person name="Sullivan K.A.M."/>
            <person name="Roscito J.G."/>
            <person name="Kirilenko B.M."/>
            <person name="Davalos L.M."/>
            <person name="Corthals A.P."/>
            <person name="Power M.L."/>
            <person name="Jones G."/>
            <person name="Ransome R.D."/>
            <person name="Dechmann D.K.N."/>
            <person name="Locatelli A.G."/>
            <person name="Puechmaille S.J."/>
            <person name="Fedrigo O."/>
            <person name="Jarvis E.D."/>
            <person name="Hiller M."/>
            <person name="Vernes S.C."/>
            <person name="Myers E.W."/>
            <person name="Teeling E.C."/>
        </authorList>
    </citation>
    <scope>NUCLEOTIDE SEQUENCE [LARGE SCALE GENOMIC DNA]</scope>
    <source>
        <strain evidence="2">MRouAeg1</strain>
        <tissue evidence="2">Muscle</tissue>
    </source>
</reference>
<dbReference type="AlphaFoldDB" id="A0A7J8F0E9"/>
<sequence>MREHDREREGPEVERSRSWWVRGPLHLTQYQRYAPLTHHPRIRTRGGDPTASEGEERGSEPFIFSSSNWEVLEHSNGPFSSSHLSTSPSATNDRLSPDPTLLPLRKDKYTYDLNPLPLCIQL</sequence>
<comment type="caution">
    <text evidence="2">The sequence shown here is derived from an EMBL/GenBank/DDBJ whole genome shotgun (WGS) entry which is preliminary data.</text>
</comment>